<evidence type="ECO:0000256" key="8">
    <source>
        <dbReference type="ARBA" id="ARBA00023180"/>
    </source>
</evidence>
<dbReference type="InterPro" id="IPR043325">
    <property type="entry name" value="LTSS"/>
</dbReference>
<evidence type="ECO:0000256" key="2">
    <source>
        <dbReference type="ARBA" id="ARBA00009748"/>
    </source>
</evidence>
<reference evidence="12 13" key="1">
    <citation type="journal article" date="2014" name="Genome Biol.">
        <title>Transcriptome and methylome profiling reveals relics of genome dominance in the mesopolyploid Brassica oleracea.</title>
        <authorList>
            <person name="Parkin I.A."/>
            <person name="Koh C."/>
            <person name="Tang H."/>
            <person name="Robinson S.J."/>
            <person name="Kagale S."/>
            <person name="Clarke W.E."/>
            <person name="Town C.D."/>
            <person name="Nixon J."/>
            <person name="Krishnakumar V."/>
            <person name="Bidwell S.L."/>
            <person name="Denoeud F."/>
            <person name="Belcram H."/>
            <person name="Links M.G."/>
            <person name="Just J."/>
            <person name="Clarke C."/>
            <person name="Bender T."/>
            <person name="Huebert T."/>
            <person name="Mason A.S."/>
            <person name="Pires J.C."/>
            <person name="Barker G."/>
            <person name="Moore J."/>
            <person name="Walley P.G."/>
            <person name="Manoli S."/>
            <person name="Batley J."/>
            <person name="Edwards D."/>
            <person name="Nelson M.N."/>
            <person name="Wang X."/>
            <person name="Paterson A.H."/>
            <person name="King G."/>
            <person name="Bancroft I."/>
            <person name="Chalhoub B."/>
            <person name="Sharpe A.G."/>
        </authorList>
    </citation>
    <scope>NUCLEOTIDE SEQUENCE</scope>
    <source>
        <strain evidence="12 13">cv. TO1000</strain>
    </source>
</reference>
<dbReference type="Gramene" id="Bo2g080630.1">
    <property type="protein sequence ID" value="Bo2g080630.1"/>
    <property type="gene ID" value="Bo2g080630"/>
</dbReference>
<comment type="subcellular location">
    <subcellularLocation>
        <location evidence="1">Cell membrane</location>
        <topology evidence="1">Lipid-anchor</topology>
        <topology evidence="1">GPI-anchor</topology>
    </subcellularLocation>
</comment>
<keyword evidence="8" id="KW-0325">Glycoprotein</keyword>
<feature type="chain" id="PRO_5002257826" description="Bifunctional inhibitor/plant lipid transfer protein/seed storage helical domain-containing protein" evidence="10">
    <location>
        <begin position="22"/>
        <end position="150"/>
    </location>
</feature>
<evidence type="ECO:0000256" key="1">
    <source>
        <dbReference type="ARBA" id="ARBA00004609"/>
    </source>
</evidence>
<dbReference type="AlphaFoldDB" id="A0A0D3AQC7"/>
<evidence type="ECO:0000313" key="12">
    <source>
        <dbReference type="EnsemblPlants" id="Bo2g080630.1"/>
    </source>
</evidence>
<keyword evidence="6" id="KW-0472">Membrane</keyword>
<evidence type="ECO:0000256" key="4">
    <source>
        <dbReference type="ARBA" id="ARBA00022622"/>
    </source>
</evidence>
<protein>
    <recommendedName>
        <fullName evidence="11">Bifunctional inhibitor/plant lipid transfer protein/seed storage helical domain-containing protein</fullName>
    </recommendedName>
</protein>
<dbReference type="Pfam" id="PF14368">
    <property type="entry name" value="LTP_2"/>
    <property type="match status" value="1"/>
</dbReference>
<evidence type="ECO:0000256" key="5">
    <source>
        <dbReference type="ARBA" id="ARBA00022729"/>
    </source>
</evidence>
<reference evidence="12" key="2">
    <citation type="submission" date="2015-03" db="UniProtKB">
        <authorList>
            <consortium name="EnsemblPlants"/>
        </authorList>
    </citation>
    <scope>IDENTIFICATION</scope>
</reference>
<evidence type="ECO:0000259" key="11">
    <source>
        <dbReference type="Pfam" id="PF14368"/>
    </source>
</evidence>
<evidence type="ECO:0000256" key="10">
    <source>
        <dbReference type="SAM" id="SignalP"/>
    </source>
</evidence>
<organism evidence="12 13">
    <name type="scientific">Brassica oleracea var. oleracea</name>
    <dbReference type="NCBI Taxonomy" id="109376"/>
    <lineage>
        <taxon>Eukaryota</taxon>
        <taxon>Viridiplantae</taxon>
        <taxon>Streptophyta</taxon>
        <taxon>Embryophyta</taxon>
        <taxon>Tracheophyta</taxon>
        <taxon>Spermatophyta</taxon>
        <taxon>Magnoliopsida</taxon>
        <taxon>eudicotyledons</taxon>
        <taxon>Gunneridae</taxon>
        <taxon>Pentapetalae</taxon>
        <taxon>rosids</taxon>
        <taxon>malvids</taxon>
        <taxon>Brassicales</taxon>
        <taxon>Brassicaceae</taxon>
        <taxon>Brassiceae</taxon>
        <taxon>Brassica</taxon>
    </lineage>
</organism>
<keyword evidence="3" id="KW-1003">Cell membrane</keyword>
<accession>A0A0D3AQC7</accession>
<dbReference type="InterPro" id="IPR016140">
    <property type="entry name" value="Bifunc_inhib/LTP/seed_store"/>
</dbReference>
<keyword evidence="9" id="KW-0449">Lipoprotein</keyword>
<dbReference type="EnsemblPlants" id="Bo2g080630.1">
    <property type="protein sequence ID" value="Bo2g080630.1"/>
    <property type="gene ID" value="Bo2g080630"/>
</dbReference>
<dbReference type="PANTHER" id="PTHR33044">
    <property type="entry name" value="BIFUNCTIONAL INHIBITOR/LIPID-TRANSFER PROTEIN/SEED STORAGE 2S ALBUMIN SUPERFAMILY PROTEIN-RELATED"/>
    <property type="match status" value="1"/>
</dbReference>
<keyword evidence="5 10" id="KW-0732">Signal</keyword>
<dbReference type="OMA" id="NSCGASY"/>
<evidence type="ECO:0000256" key="7">
    <source>
        <dbReference type="ARBA" id="ARBA00023157"/>
    </source>
</evidence>
<dbReference type="InterPro" id="IPR036312">
    <property type="entry name" value="Bifun_inhib/LTP/seed_sf"/>
</dbReference>
<sequence length="150" mass="16423">MDITRSLGVATVLVILYSVQATVQMEQTEEAMRCVEKLIPCHPYINTDSPPPPWCCNPVKEIVEKDETCLCGFLNHPDMLALINISQDDALNLINSCGASYDESLCSNSTGEFSSSSSSYIKFSSPDTSPGATTTGMHLITFSDMIKLRF</sequence>
<keyword evidence="4" id="KW-0336">GPI-anchor</keyword>
<dbReference type="STRING" id="109376.A0A0D3AQC7"/>
<proteinExistence type="inferred from homology"/>
<dbReference type="GO" id="GO:0098552">
    <property type="term" value="C:side of membrane"/>
    <property type="evidence" value="ECO:0007669"/>
    <property type="project" value="UniProtKB-KW"/>
</dbReference>
<dbReference type="HOGENOM" id="CLU_116928_3_1_1"/>
<dbReference type="Gene3D" id="1.10.110.10">
    <property type="entry name" value="Plant lipid-transfer and hydrophobic proteins"/>
    <property type="match status" value="1"/>
</dbReference>
<dbReference type="GO" id="GO:0005886">
    <property type="term" value="C:plasma membrane"/>
    <property type="evidence" value="ECO:0007669"/>
    <property type="project" value="UniProtKB-SubCell"/>
</dbReference>
<keyword evidence="13" id="KW-1185">Reference proteome</keyword>
<evidence type="ECO:0000256" key="6">
    <source>
        <dbReference type="ARBA" id="ARBA00023136"/>
    </source>
</evidence>
<feature type="signal peptide" evidence="10">
    <location>
        <begin position="1"/>
        <end position="21"/>
    </location>
</feature>
<evidence type="ECO:0000313" key="13">
    <source>
        <dbReference type="Proteomes" id="UP000032141"/>
    </source>
</evidence>
<comment type="similarity">
    <text evidence="2">Belongs to the plant LTP family.</text>
</comment>
<feature type="domain" description="Bifunctional inhibitor/plant lipid transfer protein/seed storage helical" evidence="11">
    <location>
        <begin position="14"/>
        <end position="106"/>
    </location>
</feature>
<dbReference type="SUPFAM" id="SSF47699">
    <property type="entry name" value="Bifunctional inhibitor/lipid-transfer protein/seed storage 2S albumin"/>
    <property type="match status" value="1"/>
</dbReference>
<dbReference type="Proteomes" id="UP000032141">
    <property type="component" value="Chromosome C2"/>
</dbReference>
<name>A0A0D3AQC7_BRAOL</name>
<dbReference type="CDD" id="cd00010">
    <property type="entry name" value="AAI_LTSS"/>
    <property type="match status" value="1"/>
</dbReference>
<keyword evidence="7" id="KW-1015">Disulfide bond</keyword>
<evidence type="ECO:0000256" key="3">
    <source>
        <dbReference type="ARBA" id="ARBA00022475"/>
    </source>
</evidence>
<evidence type="ECO:0000256" key="9">
    <source>
        <dbReference type="ARBA" id="ARBA00023288"/>
    </source>
</evidence>